<evidence type="ECO:0000313" key="2">
    <source>
        <dbReference type="EMBL" id="GAA3704504.1"/>
    </source>
</evidence>
<gene>
    <name evidence="2" type="ORF">GCM10022377_17700</name>
</gene>
<evidence type="ECO:0000256" key="1">
    <source>
        <dbReference type="SAM" id="SignalP"/>
    </source>
</evidence>
<organism evidence="2 3">
    <name type="scientific">Zhihengliuella alba</name>
    <dbReference type="NCBI Taxonomy" id="547018"/>
    <lineage>
        <taxon>Bacteria</taxon>
        <taxon>Bacillati</taxon>
        <taxon>Actinomycetota</taxon>
        <taxon>Actinomycetes</taxon>
        <taxon>Micrococcales</taxon>
        <taxon>Micrococcaceae</taxon>
        <taxon>Zhihengliuella</taxon>
    </lineage>
</organism>
<reference evidence="3" key="1">
    <citation type="journal article" date="2019" name="Int. J. Syst. Evol. Microbiol.">
        <title>The Global Catalogue of Microorganisms (GCM) 10K type strain sequencing project: providing services to taxonomists for standard genome sequencing and annotation.</title>
        <authorList>
            <consortium name="The Broad Institute Genomics Platform"/>
            <consortium name="The Broad Institute Genome Sequencing Center for Infectious Disease"/>
            <person name="Wu L."/>
            <person name="Ma J."/>
        </authorList>
    </citation>
    <scope>NUCLEOTIDE SEQUENCE [LARGE SCALE GENOMIC DNA]</scope>
    <source>
        <strain evidence="3">JCM 16961</strain>
    </source>
</reference>
<protein>
    <submittedName>
        <fullName evidence="2">Extracellular solute-binding protein</fullName>
    </submittedName>
</protein>
<dbReference type="Pfam" id="PF13416">
    <property type="entry name" value="SBP_bac_8"/>
    <property type="match status" value="1"/>
</dbReference>
<keyword evidence="1" id="KW-0732">Signal</keyword>
<dbReference type="PROSITE" id="PS51257">
    <property type="entry name" value="PROKAR_LIPOPROTEIN"/>
    <property type="match status" value="1"/>
</dbReference>
<accession>A0ABP7DEY6</accession>
<comment type="caution">
    <text evidence="2">The sequence shown here is derived from an EMBL/GenBank/DDBJ whole genome shotgun (WGS) entry which is preliminary data.</text>
</comment>
<proteinExistence type="predicted"/>
<name>A0ABP7DEY6_9MICC</name>
<dbReference type="SUPFAM" id="SSF53850">
    <property type="entry name" value="Periplasmic binding protein-like II"/>
    <property type="match status" value="1"/>
</dbReference>
<feature type="signal peptide" evidence="1">
    <location>
        <begin position="1"/>
        <end position="22"/>
    </location>
</feature>
<feature type="chain" id="PRO_5045552771" evidence="1">
    <location>
        <begin position="23"/>
        <end position="427"/>
    </location>
</feature>
<sequence>MGTMNKKRVAQAVAIAAVSALALTACGGGGESEDGEVQLSFAWWGSDDRSELTEEIIAAFEEQNPDIKVQGSYSDWNGYWDRLATQTAAGDAPDIIQMDSQYLREYADRGALLDLSGVDVSKFDESAIDNGRTEEGLFGITTGVNAPTILANPAVFEEAGVEIPDDTTWTWEDYAEVSQQISEGTDGKFGSSGPSEPLGLQVWLRQQGKALTTEEGTLGFDAADAEEYLQHHLDLVKSGAYPQAAMLAGDQTVSVDQSLMGTGQSAMAQYWTNQVSTIASASGADIQPLRFPSPTGSAEDAGTFYKASMLLSASGQTEHPEEAQKFIDFFVNNVEAGVIGGTERGVPANSEVREAVMAELEGPDKASAEFVQEVEPELGPAEPIPPKGFSELQNIVFRYETEVYFERQTPAEAAEAMIGEMERAIAS</sequence>
<dbReference type="Proteomes" id="UP001501536">
    <property type="component" value="Unassembled WGS sequence"/>
</dbReference>
<evidence type="ECO:0000313" key="3">
    <source>
        <dbReference type="Proteomes" id="UP001501536"/>
    </source>
</evidence>
<dbReference type="EMBL" id="BAABCJ010000002">
    <property type="protein sequence ID" value="GAA3704504.1"/>
    <property type="molecule type" value="Genomic_DNA"/>
</dbReference>
<dbReference type="PANTHER" id="PTHR43649:SF12">
    <property type="entry name" value="DIACETYLCHITOBIOSE BINDING PROTEIN DASA"/>
    <property type="match status" value="1"/>
</dbReference>
<dbReference type="InterPro" id="IPR050490">
    <property type="entry name" value="Bact_solute-bd_prot1"/>
</dbReference>
<keyword evidence="3" id="KW-1185">Reference proteome</keyword>
<dbReference type="InterPro" id="IPR006059">
    <property type="entry name" value="SBP"/>
</dbReference>
<dbReference type="PANTHER" id="PTHR43649">
    <property type="entry name" value="ARABINOSE-BINDING PROTEIN-RELATED"/>
    <property type="match status" value="1"/>
</dbReference>
<dbReference type="Gene3D" id="3.40.190.10">
    <property type="entry name" value="Periplasmic binding protein-like II"/>
    <property type="match status" value="2"/>
</dbReference>